<sequence>MNFAVGFKSLGGDTQTMDNLEKQLICPICLEMFTKPVVILPCQHNLCRKCANDIFQASNPLWQSRGSSTVSSGGRFRCPSCRHEVVLDRHGVYGLQRNLLVENIIDIYKQESSRPLNTKAEQHLMCEEHEDEKINIYCLTCETPTCSMCKVFGAHKDCEVAPLSSVYKRQKSDLSDGIAMLVAGNDRIQAIITQMEEICKSIEDNSRRQKQHLSQRFDSLYSILEERKKELLQMITREQEEKLQYVRGLIRQHGDHLEVTSKLVETAIQSMDEPQMAQFLQQAKELIKKITDMSKVSTIDRPDPGYENMDHFCVNVDLVSEMLRTIDFHTAVQGDEEEDIFDTEEVEVEEERPESTEDSGPRQKTATPQHADYVGV</sequence>
<dbReference type="OrthoDB" id="5351233at2759"/>
<dbReference type="InterPro" id="IPR033492">
    <property type="entry name" value="Trim54_Bbox2_Zfn"/>
</dbReference>
<evidence type="ECO:0000256" key="12">
    <source>
        <dbReference type="ARBA" id="ARBA00022771"/>
    </source>
</evidence>
<dbReference type="InterPro" id="IPR017907">
    <property type="entry name" value="Znf_RING_CS"/>
</dbReference>
<keyword evidence="16" id="KW-0514">Muscle protein</keyword>
<dbReference type="GO" id="GO:0005737">
    <property type="term" value="C:cytoplasm"/>
    <property type="evidence" value="ECO:0007669"/>
    <property type="project" value="TreeGrafter"/>
</dbReference>
<name>A0A8J6EFX8_ELECQ</name>
<dbReference type="InterPro" id="IPR013083">
    <property type="entry name" value="Znf_RING/FYVE/PHD"/>
</dbReference>
<dbReference type="InterPro" id="IPR050617">
    <property type="entry name" value="E3_ligase_FN3/SPRY"/>
</dbReference>
<dbReference type="GO" id="GO:0008270">
    <property type="term" value="F:zinc ion binding"/>
    <property type="evidence" value="ECO:0007669"/>
    <property type="project" value="UniProtKB-KW"/>
</dbReference>
<dbReference type="Gene3D" id="3.30.40.10">
    <property type="entry name" value="Zinc/RING finger domain, C3HC4 (zinc finger)"/>
    <property type="match status" value="1"/>
</dbReference>
<dbReference type="Pfam" id="PF13445">
    <property type="entry name" value="zf-RING_UBOX"/>
    <property type="match status" value="1"/>
</dbReference>
<keyword evidence="8" id="KW-0963">Cytoplasm</keyword>
<proteinExistence type="predicted"/>
<evidence type="ECO:0000256" key="10">
    <source>
        <dbReference type="ARBA" id="ARBA00022701"/>
    </source>
</evidence>
<evidence type="ECO:0000256" key="14">
    <source>
        <dbReference type="ARBA" id="ARBA00022833"/>
    </source>
</evidence>
<dbReference type="SMART" id="SM00336">
    <property type="entry name" value="BBOX"/>
    <property type="match status" value="1"/>
</dbReference>
<dbReference type="AlphaFoldDB" id="A0A8J6EFX8"/>
<evidence type="ECO:0000256" key="2">
    <source>
        <dbReference type="ARBA" id="ARBA00003888"/>
    </source>
</evidence>
<feature type="domain" description="COS" evidence="23">
    <location>
        <begin position="271"/>
        <end position="329"/>
    </location>
</feature>
<dbReference type="GO" id="GO:0005874">
    <property type="term" value="C:microtubule"/>
    <property type="evidence" value="ECO:0007669"/>
    <property type="project" value="UniProtKB-KW"/>
</dbReference>
<dbReference type="InterPro" id="IPR042752">
    <property type="entry name" value="TRIM54_RING-HC"/>
</dbReference>
<evidence type="ECO:0000256" key="11">
    <source>
        <dbReference type="ARBA" id="ARBA00022723"/>
    </source>
</evidence>
<evidence type="ECO:0000256" key="13">
    <source>
        <dbReference type="ARBA" id="ARBA00022782"/>
    </source>
</evidence>
<evidence type="ECO:0000259" key="23">
    <source>
        <dbReference type="PROSITE" id="PS51262"/>
    </source>
</evidence>
<keyword evidence="7" id="KW-0217">Developmental protein</keyword>
<organism evidence="24 25">
    <name type="scientific">Eleutherodactylus coqui</name>
    <name type="common">Puerto Rican coqui</name>
    <dbReference type="NCBI Taxonomy" id="57060"/>
    <lineage>
        <taxon>Eukaryota</taxon>
        <taxon>Metazoa</taxon>
        <taxon>Chordata</taxon>
        <taxon>Craniata</taxon>
        <taxon>Vertebrata</taxon>
        <taxon>Euteleostomi</taxon>
        <taxon>Amphibia</taxon>
        <taxon>Batrachia</taxon>
        <taxon>Anura</taxon>
        <taxon>Neobatrachia</taxon>
        <taxon>Hyloidea</taxon>
        <taxon>Eleutherodactylidae</taxon>
        <taxon>Eleutherodactylinae</taxon>
        <taxon>Eleutherodactylus</taxon>
        <taxon>Eleutherodactylus</taxon>
    </lineage>
</organism>
<dbReference type="GO" id="GO:0005634">
    <property type="term" value="C:nucleus"/>
    <property type="evidence" value="ECO:0007669"/>
    <property type="project" value="UniProtKB-SubCell"/>
</dbReference>
<dbReference type="InterPro" id="IPR001841">
    <property type="entry name" value="Znf_RING"/>
</dbReference>
<protein>
    <recommendedName>
        <fullName evidence="6">Tripartite motif-containing protein 54</fullName>
        <ecNumber evidence="5">2.3.2.27</ecNumber>
    </recommendedName>
</protein>
<keyword evidence="10" id="KW-0493">Microtubule</keyword>
<dbReference type="SUPFAM" id="SSF57845">
    <property type="entry name" value="B-box zinc-binding domain"/>
    <property type="match status" value="1"/>
</dbReference>
<comment type="caution">
    <text evidence="24">The sequence shown here is derived from an EMBL/GenBank/DDBJ whole genome shotgun (WGS) entry which is preliminary data.</text>
</comment>
<dbReference type="InterPro" id="IPR027370">
    <property type="entry name" value="Znf-RING_euk"/>
</dbReference>
<evidence type="ECO:0000256" key="6">
    <source>
        <dbReference type="ARBA" id="ARBA00014725"/>
    </source>
</evidence>
<dbReference type="FunFam" id="3.30.40.10:FF:000014">
    <property type="entry name" value="probable E3 ubiquitin-protein ligase MID2"/>
    <property type="match status" value="1"/>
</dbReference>
<feature type="domain" description="RING-type" evidence="21">
    <location>
        <begin position="26"/>
        <end position="82"/>
    </location>
</feature>
<reference evidence="24" key="1">
    <citation type="thesis" date="2020" institute="ProQuest LLC" country="789 East Eisenhower Parkway, Ann Arbor, MI, USA">
        <title>Comparative Genomics and Chromosome Evolution.</title>
        <authorList>
            <person name="Mudd A.B."/>
        </authorList>
    </citation>
    <scope>NUCLEOTIDE SEQUENCE</scope>
    <source>
        <strain evidence="24">HN-11 Male</strain>
        <tissue evidence="24">Kidney and liver</tissue>
    </source>
</reference>
<evidence type="ECO:0000256" key="16">
    <source>
        <dbReference type="ARBA" id="ARBA00023179"/>
    </source>
</evidence>
<dbReference type="PROSITE" id="PS00518">
    <property type="entry name" value="ZF_RING_1"/>
    <property type="match status" value="1"/>
</dbReference>
<dbReference type="PROSITE" id="PS50089">
    <property type="entry name" value="ZF_RING_2"/>
    <property type="match status" value="1"/>
</dbReference>
<gene>
    <name evidence="24" type="ORF">GDO78_022772</name>
</gene>
<evidence type="ECO:0000256" key="4">
    <source>
        <dbReference type="ARBA" id="ARBA00004245"/>
    </source>
</evidence>
<dbReference type="PROSITE" id="PS51262">
    <property type="entry name" value="COS"/>
    <property type="match status" value="1"/>
</dbReference>
<dbReference type="Pfam" id="PF00643">
    <property type="entry name" value="zf-B_box"/>
    <property type="match status" value="1"/>
</dbReference>
<keyword evidence="15" id="KW-0175">Coiled coil</keyword>
<evidence type="ECO:0000256" key="9">
    <source>
        <dbReference type="ARBA" id="ARBA00022679"/>
    </source>
</evidence>
<keyword evidence="17" id="KW-0206">Cytoskeleton</keyword>
<feature type="compositionally biased region" description="Acidic residues" evidence="20">
    <location>
        <begin position="334"/>
        <end position="352"/>
    </location>
</feature>
<evidence type="ECO:0000256" key="20">
    <source>
        <dbReference type="SAM" id="MobiDB-lite"/>
    </source>
</evidence>
<evidence type="ECO:0000256" key="17">
    <source>
        <dbReference type="ARBA" id="ARBA00023212"/>
    </source>
</evidence>
<dbReference type="GO" id="GO:0030154">
    <property type="term" value="P:cell differentiation"/>
    <property type="evidence" value="ECO:0007669"/>
    <property type="project" value="UniProtKB-KW"/>
</dbReference>
<dbReference type="GO" id="GO:0061630">
    <property type="term" value="F:ubiquitin protein ligase activity"/>
    <property type="evidence" value="ECO:0007669"/>
    <property type="project" value="UniProtKB-EC"/>
</dbReference>
<dbReference type="PANTHER" id="PTHR24099:SF17">
    <property type="entry name" value="TRIPARTITE MOTIF CONTAINING 55"/>
    <property type="match status" value="1"/>
</dbReference>
<accession>A0A8J6EFX8</accession>
<evidence type="ECO:0000256" key="7">
    <source>
        <dbReference type="ARBA" id="ARBA00022473"/>
    </source>
</evidence>
<evidence type="ECO:0000256" key="15">
    <source>
        <dbReference type="ARBA" id="ARBA00023054"/>
    </source>
</evidence>
<evidence type="ECO:0000256" key="19">
    <source>
        <dbReference type="PROSITE-ProRule" id="PRU00024"/>
    </source>
</evidence>
<evidence type="ECO:0000259" key="22">
    <source>
        <dbReference type="PROSITE" id="PS50119"/>
    </source>
</evidence>
<keyword evidence="13" id="KW-0221">Differentiation</keyword>
<dbReference type="SUPFAM" id="SSF57850">
    <property type="entry name" value="RING/U-box"/>
    <property type="match status" value="1"/>
</dbReference>
<dbReference type="GO" id="GO:0070507">
    <property type="term" value="P:regulation of microtubule cytoskeleton organization"/>
    <property type="evidence" value="ECO:0007669"/>
    <property type="project" value="TreeGrafter"/>
</dbReference>
<feature type="region of interest" description="Disordered" evidence="20">
    <location>
        <begin position="334"/>
        <end position="376"/>
    </location>
</feature>
<keyword evidence="11" id="KW-0479">Metal-binding</keyword>
<dbReference type="InterPro" id="IPR017903">
    <property type="entry name" value="COS_domain"/>
</dbReference>
<dbReference type="Proteomes" id="UP000770717">
    <property type="component" value="Unassembled WGS sequence"/>
</dbReference>
<comment type="catalytic activity">
    <reaction evidence="1">
        <text>S-ubiquitinyl-[E2 ubiquitin-conjugating enzyme]-L-cysteine + [acceptor protein]-L-lysine = [E2 ubiquitin-conjugating enzyme]-L-cysteine + N(6)-ubiquitinyl-[acceptor protein]-L-lysine.</text>
        <dbReference type="EC" id="2.3.2.27"/>
    </reaction>
</comment>
<dbReference type="CDD" id="cd16761">
    <property type="entry name" value="RING-HC_MuRF3"/>
    <property type="match status" value="1"/>
</dbReference>
<dbReference type="EMBL" id="WNTK01000887">
    <property type="protein sequence ID" value="KAG9468429.1"/>
    <property type="molecule type" value="Genomic_DNA"/>
</dbReference>
<evidence type="ECO:0000256" key="1">
    <source>
        <dbReference type="ARBA" id="ARBA00000900"/>
    </source>
</evidence>
<evidence type="ECO:0000256" key="5">
    <source>
        <dbReference type="ARBA" id="ARBA00012483"/>
    </source>
</evidence>
<dbReference type="EC" id="2.3.2.27" evidence="5"/>
<evidence type="ECO:0000256" key="3">
    <source>
        <dbReference type="ARBA" id="ARBA00004123"/>
    </source>
</evidence>
<keyword evidence="14" id="KW-0862">Zinc</keyword>
<keyword evidence="25" id="KW-1185">Reference proteome</keyword>
<dbReference type="PANTHER" id="PTHR24099">
    <property type="entry name" value="E3 UBIQUITIN-PROTEIN LIGASE TRIM36-RELATED"/>
    <property type="match status" value="1"/>
</dbReference>
<dbReference type="Gene3D" id="1.20.5.170">
    <property type="match status" value="1"/>
</dbReference>
<comment type="subcellular location">
    <subcellularLocation>
        <location evidence="4">Cytoplasm</location>
        <location evidence="4">Cytoskeleton</location>
    </subcellularLocation>
    <subcellularLocation>
        <location evidence="3">Nucleus</location>
    </subcellularLocation>
</comment>
<evidence type="ECO:0000313" key="25">
    <source>
        <dbReference type="Proteomes" id="UP000770717"/>
    </source>
</evidence>
<feature type="domain" description="B box-type" evidence="22">
    <location>
        <begin position="121"/>
        <end position="163"/>
    </location>
</feature>
<evidence type="ECO:0000259" key="21">
    <source>
        <dbReference type="PROSITE" id="PS50089"/>
    </source>
</evidence>
<keyword evidence="12 19" id="KW-0863">Zinc-finger</keyword>
<dbReference type="CDD" id="cd19833">
    <property type="entry name" value="Bbox2_MuRF3_C-II"/>
    <property type="match status" value="1"/>
</dbReference>
<dbReference type="PROSITE" id="PS50119">
    <property type="entry name" value="ZF_BBOX"/>
    <property type="match status" value="1"/>
</dbReference>
<evidence type="ECO:0000313" key="24">
    <source>
        <dbReference type="EMBL" id="KAG9468429.1"/>
    </source>
</evidence>
<keyword evidence="18" id="KW-0539">Nucleus</keyword>
<dbReference type="SMART" id="SM00184">
    <property type="entry name" value="RING"/>
    <property type="match status" value="1"/>
</dbReference>
<keyword evidence="9" id="KW-0808">Transferase</keyword>
<dbReference type="InterPro" id="IPR000315">
    <property type="entry name" value="Znf_B-box"/>
</dbReference>
<dbReference type="FunFam" id="1.20.5.170:FF:000022">
    <property type="entry name" value="Tripartite motif containing 55"/>
    <property type="match status" value="1"/>
</dbReference>
<evidence type="ECO:0000256" key="18">
    <source>
        <dbReference type="ARBA" id="ARBA00023242"/>
    </source>
</evidence>
<evidence type="ECO:0000256" key="8">
    <source>
        <dbReference type="ARBA" id="ARBA00022490"/>
    </source>
</evidence>
<comment type="function">
    <text evidence="2">May bind and stabilize microtubules during myotubes formation.</text>
</comment>
<dbReference type="Gene3D" id="3.30.160.60">
    <property type="entry name" value="Classic Zinc Finger"/>
    <property type="match status" value="1"/>
</dbReference>